<evidence type="ECO:0000313" key="13">
    <source>
        <dbReference type="Proteomes" id="UP000038647"/>
    </source>
</evidence>
<dbReference type="RefSeq" id="WP_004703810.1">
    <property type="nucleotide sequence ID" value="NZ_CABHPY010000064.1"/>
</dbReference>
<evidence type="ECO:0000256" key="3">
    <source>
        <dbReference type="ARBA" id="ARBA00022448"/>
    </source>
</evidence>
<dbReference type="AlphaFoldDB" id="A0A0T9SZN1"/>
<dbReference type="PANTHER" id="PTHR34501">
    <property type="entry name" value="PROTEIN YDDL-RELATED"/>
    <property type="match status" value="1"/>
</dbReference>
<dbReference type="InterPro" id="IPR050298">
    <property type="entry name" value="Gram-neg_bact_OMP"/>
</dbReference>
<comment type="subcellular location">
    <subcellularLocation>
        <location evidence="1">Cell outer membrane</location>
        <topology evidence="1">Multi-pass membrane protein</topology>
    </subcellularLocation>
</comment>
<dbReference type="PRINTS" id="PR00183">
    <property type="entry name" value="ECOLIPORIN"/>
</dbReference>
<dbReference type="GO" id="GO:0034220">
    <property type="term" value="P:monoatomic ion transmembrane transport"/>
    <property type="evidence" value="ECO:0007669"/>
    <property type="project" value="InterPro"/>
</dbReference>
<evidence type="ECO:0000313" key="14">
    <source>
        <dbReference type="Proteomes" id="UP000041595"/>
    </source>
</evidence>
<reference evidence="11 13" key="2">
    <citation type="submission" date="2015-03" db="EMBL/GenBank/DDBJ databases">
        <authorList>
            <consortium name="Pathogen Informatics"/>
            <person name="Murphy D."/>
        </authorList>
    </citation>
    <scope>NUCLEOTIDE SEQUENCE [LARGE SCALE GENOMIC DNA]</scope>
    <source>
        <strain evidence="11 13">IP08791</strain>
    </source>
</reference>
<keyword evidence="10" id="KW-0732">Signal</keyword>
<accession>A0A0T9SZN1</accession>
<keyword evidence="9" id="KW-0998">Cell outer membrane</keyword>
<dbReference type="EMBL" id="CQEJ01000001">
    <property type="protein sequence ID" value="CNK49582.1"/>
    <property type="molecule type" value="Genomic_DNA"/>
</dbReference>
<dbReference type="OrthoDB" id="5582772at2"/>
<dbReference type="InterPro" id="IPR001702">
    <property type="entry name" value="Porin_Gram-ve"/>
</dbReference>
<dbReference type="GO" id="GO:0046930">
    <property type="term" value="C:pore complex"/>
    <property type="evidence" value="ECO:0007669"/>
    <property type="project" value="UniProtKB-KW"/>
</dbReference>
<dbReference type="NCBIfam" id="NF007841">
    <property type="entry name" value="PRK10554.1"/>
    <property type="match status" value="1"/>
</dbReference>
<dbReference type="InterPro" id="IPR001897">
    <property type="entry name" value="Porin_gammaproteobac"/>
</dbReference>
<evidence type="ECO:0000313" key="11">
    <source>
        <dbReference type="EMBL" id="CNK41752.1"/>
    </source>
</evidence>
<evidence type="ECO:0000256" key="6">
    <source>
        <dbReference type="ARBA" id="ARBA00023065"/>
    </source>
</evidence>
<dbReference type="Gene3D" id="2.40.160.10">
    <property type="entry name" value="Porin"/>
    <property type="match status" value="1"/>
</dbReference>
<feature type="signal peptide" evidence="10">
    <location>
        <begin position="1"/>
        <end position="23"/>
    </location>
</feature>
<evidence type="ECO:0000256" key="2">
    <source>
        <dbReference type="ARBA" id="ARBA00007539"/>
    </source>
</evidence>
<keyword evidence="5" id="KW-0812">Transmembrane</keyword>
<dbReference type="Proteomes" id="UP000038647">
    <property type="component" value="Unassembled WGS sequence"/>
</dbReference>
<evidence type="ECO:0000256" key="4">
    <source>
        <dbReference type="ARBA" id="ARBA00022452"/>
    </source>
</evidence>
<protein>
    <submittedName>
        <fullName evidence="12">Porin</fullName>
    </submittedName>
</protein>
<dbReference type="InterPro" id="IPR033900">
    <property type="entry name" value="Gram_neg_porin_domain"/>
</dbReference>
<reference evidence="12 14" key="1">
    <citation type="submission" date="2015-03" db="EMBL/GenBank/DDBJ databases">
        <authorList>
            <person name="Murphy D."/>
        </authorList>
    </citation>
    <scope>NUCLEOTIDE SEQUENCE [LARGE SCALE GENOMIC DNA]</scope>
    <source>
        <strain evidence="12 14">IP06005</strain>
    </source>
</reference>
<name>A0A0T9SZN1_YERAL</name>
<dbReference type="EMBL" id="CQEH01000001">
    <property type="protein sequence ID" value="CNK41752.1"/>
    <property type="molecule type" value="Genomic_DNA"/>
</dbReference>
<keyword evidence="6" id="KW-0406">Ion transport</keyword>
<keyword evidence="13" id="KW-1185">Reference proteome</keyword>
<dbReference type="Pfam" id="PF00267">
    <property type="entry name" value="Porin_1"/>
    <property type="match status" value="1"/>
</dbReference>
<evidence type="ECO:0000313" key="12">
    <source>
        <dbReference type="EMBL" id="CNK49582.1"/>
    </source>
</evidence>
<dbReference type="PRINTS" id="PR00182">
    <property type="entry name" value="ECOLNEIPORIN"/>
</dbReference>
<keyword evidence="4" id="KW-1134">Transmembrane beta strand</keyword>
<dbReference type="PANTHER" id="PTHR34501:SF1">
    <property type="entry name" value="OUTER MEMBRANE PORIN C"/>
    <property type="match status" value="1"/>
</dbReference>
<evidence type="ECO:0000256" key="7">
    <source>
        <dbReference type="ARBA" id="ARBA00023114"/>
    </source>
</evidence>
<evidence type="ECO:0000256" key="8">
    <source>
        <dbReference type="ARBA" id="ARBA00023136"/>
    </source>
</evidence>
<keyword evidence="7" id="KW-0626">Porin</keyword>
<proteinExistence type="inferred from homology"/>
<keyword evidence="8" id="KW-0472">Membrane</keyword>
<organism evidence="12 14">
    <name type="scientific">Yersinia aldovae</name>
    <dbReference type="NCBI Taxonomy" id="29483"/>
    <lineage>
        <taxon>Bacteria</taxon>
        <taxon>Pseudomonadati</taxon>
        <taxon>Pseudomonadota</taxon>
        <taxon>Gammaproteobacteria</taxon>
        <taxon>Enterobacterales</taxon>
        <taxon>Yersiniaceae</taxon>
        <taxon>Yersinia</taxon>
    </lineage>
</organism>
<gene>
    <name evidence="12" type="primary">ompC1</name>
    <name evidence="12" type="ORF">ERS137965_00262</name>
    <name evidence="11" type="ORF">ERS137966_00147</name>
</gene>
<evidence type="ECO:0000256" key="5">
    <source>
        <dbReference type="ARBA" id="ARBA00022692"/>
    </source>
</evidence>
<dbReference type="InterPro" id="IPR023614">
    <property type="entry name" value="Porin_dom_sf"/>
</dbReference>
<dbReference type="eggNOG" id="COG3203">
    <property type="taxonomic scope" value="Bacteria"/>
</dbReference>
<dbReference type="GO" id="GO:0015288">
    <property type="term" value="F:porin activity"/>
    <property type="evidence" value="ECO:0007669"/>
    <property type="project" value="UniProtKB-KW"/>
</dbReference>
<dbReference type="GO" id="GO:0009279">
    <property type="term" value="C:cell outer membrane"/>
    <property type="evidence" value="ECO:0007669"/>
    <property type="project" value="UniProtKB-SubCell"/>
</dbReference>
<feature type="chain" id="PRO_5006697237" evidence="10">
    <location>
        <begin position="24"/>
        <end position="371"/>
    </location>
</feature>
<evidence type="ECO:0000256" key="1">
    <source>
        <dbReference type="ARBA" id="ARBA00004571"/>
    </source>
</evidence>
<sequence length="371" mass="41409">MKINAVVFLGLVATSTYLPSVNAAEIYNSDGNKLDLYGRFDAMHWFSSDNGIDGDQSYLRFGFKGETQINTQLSGYGQWEYQANLNRPESEDNKNFTRVGFAGLKLQDYGSIDYGRNYGVLYDIAAWTDVMPEFGGNTYGADNFMFQRSNGLLTYRNNDFFGVNDDLKFAIQYINSNGGPSETNNGRGVLAQNGDGYGISIDYDIGADISISGAFFNVKRTDEQNGSINKDIIGRGSNAEAYSVGLKYDDNSYYAAIIYTQAYNATRFGRNDSAVYGFADKSQNIEAVIQYGFDSGFRPSIGYQQSRGTEIDGYGAQDIYKDINIGAFYYFNSNMYAYADYQINLLHDNNFTRDAHIATDNMVAVALNYQF</sequence>
<evidence type="ECO:0000256" key="9">
    <source>
        <dbReference type="ARBA" id="ARBA00023237"/>
    </source>
</evidence>
<dbReference type="Proteomes" id="UP000041595">
    <property type="component" value="Unassembled WGS sequence"/>
</dbReference>
<dbReference type="CDD" id="cd00342">
    <property type="entry name" value="gram_neg_porins"/>
    <property type="match status" value="1"/>
</dbReference>
<evidence type="ECO:0000256" key="10">
    <source>
        <dbReference type="SAM" id="SignalP"/>
    </source>
</evidence>
<comment type="similarity">
    <text evidence="2">Belongs to the Gram-negative porin family.</text>
</comment>
<keyword evidence="3" id="KW-0813">Transport</keyword>
<dbReference type="SUPFAM" id="SSF56935">
    <property type="entry name" value="Porins"/>
    <property type="match status" value="1"/>
</dbReference>